<dbReference type="PROSITE" id="PS51257">
    <property type="entry name" value="PROKAR_LIPOPROTEIN"/>
    <property type="match status" value="1"/>
</dbReference>
<dbReference type="PATRIC" id="fig|362837.3.peg.341"/>
<accession>A0A0M4JJB8</accession>
<dbReference type="InterPro" id="IPR054816">
    <property type="entry name" value="Lipoprotein_mollicutes-type_CS"/>
</dbReference>
<feature type="chain" id="PRO_5005796423" description="Lipoprotein" evidence="1">
    <location>
        <begin position="24"/>
        <end position="629"/>
    </location>
</feature>
<proteinExistence type="predicted"/>
<dbReference type="RefSeq" id="WP_053946014.1">
    <property type="nucleotide sequence ID" value="NZ_CP012622.1"/>
</dbReference>
<name>A0A0M4JJB8_9MOLU</name>
<dbReference type="Proteomes" id="UP000063919">
    <property type="component" value="Chromosome"/>
</dbReference>
<dbReference type="OrthoDB" id="387750at2"/>
<dbReference type="STRING" id="362837.SCANT_v1c03390"/>
<feature type="signal peptide" evidence="1">
    <location>
        <begin position="1"/>
        <end position="23"/>
    </location>
</feature>
<evidence type="ECO:0000256" key="1">
    <source>
        <dbReference type="SAM" id="SignalP"/>
    </source>
</evidence>
<gene>
    <name evidence="2" type="ORF">SCANT_v1c03390</name>
</gene>
<keyword evidence="3" id="KW-1185">Reference proteome</keyword>
<evidence type="ECO:0000313" key="3">
    <source>
        <dbReference type="Proteomes" id="UP000063919"/>
    </source>
</evidence>
<protein>
    <recommendedName>
        <fullName evidence="4">Lipoprotein</fullName>
    </recommendedName>
</protein>
<evidence type="ECO:0008006" key="4">
    <source>
        <dbReference type="Google" id="ProtNLM"/>
    </source>
</evidence>
<dbReference type="NCBIfam" id="NF038029">
    <property type="entry name" value="LP_plasma"/>
    <property type="match status" value="1"/>
</dbReference>
<dbReference type="KEGG" id="scj:SCANT_v1c03390"/>
<keyword evidence="1" id="KW-0732">Signal</keyword>
<dbReference type="AlphaFoldDB" id="A0A0M4JJB8"/>
<evidence type="ECO:0000313" key="2">
    <source>
        <dbReference type="EMBL" id="ALD66249.1"/>
    </source>
</evidence>
<organism evidence="2 3">
    <name type="scientific">Spiroplasma cantharicola</name>
    <dbReference type="NCBI Taxonomy" id="362837"/>
    <lineage>
        <taxon>Bacteria</taxon>
        <taxon>Bacillati</taxon>
        <taxon>Mycoplasmatota</taxon>
        <taxon>Mollicutes</taxon>
        <taxon>Entomoplasmatales</taxon>
        <taxon>Spiroplasmataceae</taxon>
        <taxon>Spiroplasma</taxon>
    </lineage>
</organism>
<dbReference type="EMBL" id="CP012622">
    <property type="protein sequence ID" value="ALD66249.1"/>
    <property type="molecule type" value="Genomic_DNA"/>
</dbReference>
<reference evidence="2 3" key="1">
    <citation type="journal article" date="2015" name="Genome Announc.">
        <title>Complete Genome Sequence of Spiroplasma cantharicola CC-1T (DSM 21588), a Bacterium Isolated from Soldier Beetle (Cantharis carolinus).</title>
        <authorList>
            <person name="Lo W.S."/>
            <person name="Liu P.Y."/>
            <person name="Kuo C.H."/>
        </authorList>
    </citation>
    <scope>NUCLEOTIDE SEQUENCE [LARGE SCALE GENOMIC DNA]</scope>
    <source>
        <strain evidence="2 3">CC-1</strain>
    </source>
</reference>
<sequence>MKKLLTILAGLGIASSATTSVIACGNKSEPSVEENNDVSELINQFKKESSEIMDSFINSKKDKLLGLIDDNGVYNFFNRENIEKYGTDTNSESANLDDLTENLKDDIVTDFNNILKTIDLKSELNDLATKSDKFNVIIWNNAVVDSIDFDKNSIDIKYTNKDWQESGEANPNYFLSSTVINLKISIQFKNQDGNKENFDTTIPLVFTYTNDEVLLKSIDKIQKNIENDFLGTESKFTWLDYQNTLLNLEKNSSYKIFDIFNTKRRETIVNNIYSSTQFRDEFMNFIKTKYLNEINIGLQFSNNNTPVISKNSITSKVEANNYDIFLNEKDGQNYKDINNSVLINLKENGNEINFKDYGKKSVNKEVYNILNKNLKIMYENYYKNFTNFLTESNYDGVNKKTNSVAVGKVSIDGLSLIINSNYKLPINTVSIKYSLAIDNNENNESNGENLIKDTSFGNAIYFNAIEGIKSFQNVFDTKKPTILNGTTQFETPFAFSGKVRDQEIEENIWDSLHQESNGSYVSSVNKGLSLLKDTQVNFRDKLLEDGNQGVFDLNFANYNNSSGKISEGAIYSDVLKTEKGYKQNRRYQGYYERKTSILLKFNFLSLVFVFEQYSSSAADNSIIIERSET</sequence>